<gene>
    <name evidence="1" type="ORF">RIF29_16359</name>
</gene>
<accession>A0AAN9FF31</accession>
<evidence type="ECO:0000313" key="2">
    <source>
        <dbReference type="Proteomes" id="UP001372338"/>
    </source>
</evidence>
<sequence length="119" mass="13628">MDIDCEKQCKTGVQKKKWVAKADKLQEKVRSILAKTDVEIVENTVIDQNAQTFTSTPQVAVQNDKGVRILFKFAQMMHCIVETVSENVTFPVYDICIQCMPRDLEEEVIYMGNLRNITV</sequence>
<proteinExistence type="predicted"/>
<dbReference type="EMBL" id="JAYWIO010000003">
    <property type="protein sequence ID" value="KAK7275249.1"/>
    <property type="molecule type" value="Genomic_DNA"/>
</dbReference>
<organism evidence="1 2">
    <name type="scientific">Crotalaria pallida</name>
    <name type="common">Smooth rattlebox</name>
    <name type="synonym">Crotalaria striata</name>
    <dbReference type="NCBI Taxonomy" id="3830"/>
    <lineage>
        <taxon>Eukaryota</taxon>
        <taxon>Viridiplantae</taxon>
        <taxon>Streptophyta</taxon>
        <taxon>Embryophyta</taxon>
        <taxon>Tracheophyta</taxon>
        <taxon>Spermatophyta</taxon>
        <taxon>Magnoliopsida</taxon>
        <taxon>eudicotyledons</taxon>
        <taxon>Gunneridae</taxon>
        <taxon>Pentapetalae</taxon>
        <taxon>rosids</taxon>
        <taxon>fabids</taxon>
        <taxon>Fabales</taxon>
        <taxon>Fabaceae</taxon>
        <taxon>Papilionoideae</taxon>
        <taxon>50 kb inversion clade</taxon>
        <taxon>genistoids sensu lato</taxon>
        <taxon>core genistoids</taxon>
        <taxon>Crotalarieae</taxon>
        <taxon>Crotalaria</taxon>
    </lineage>
</organism>
<evidence type="ECO:0000313" key="1">
    <source>
        <dbReference type="EMBL" id="KAK7275249.1"/>
    </source>
</evidence>
<dbReference type="Proteomes" id="UP001372338">
    <property type="component" value="Unassembled WGS sequence"/>
</dbReference>
<dbReference type="AlphaFoldDB" id="A0AAN9FF31"/>
<keyword evidence="2" id="KW-1185">Reference proteome</keyword>
<comment type="caution">
    <text evidence="1">The sequence shown here is derived from an EMBL/GenBank/DDBJ whole genome shotgun (WGS) entry which is preliminary data.</text>
</comment>
<protein>
    <submittedName>
        <fullName evidence="1">Uncharacterized protein</fullName>
    </submittedName>
</protein>
<name>A0AAN9FF31_CROPI</name>
<reference evidence="1 2" key="1">
    <citation type="submission" date="2024-01" db="EMBL/GenBank/DDBJ databases">
        <title>The genomes of 5 underutilized Papilionoideae crops provide insights into root nodulation and disease resistanc.</title>
        <authorList>
            <person name="Yuan L."/>
        </authorList>
    </citation>
    <scope>NUCLEOTIDE SEQUENCE [LARGE SCALE GENOMIC DNA]</scope>
    <source>
        <strain evidence="1">ZHUSHIDOU_FW_LH</strain>
        <tissue evidence="1">Leaf</tissue>
    </source>
</reference>